<evidence type="ECO:0000256" key="3">
    <source>
        <dbReference type="ARBA" id="ARBA00022692"/>
    </source>
</evidence>
<dbReference type="GO" id="GO:0005549">
    <property type="term" value="F:odorant binding"/>
    <property type="evidence" value="ECO:0007669"/>
    <property type="project" value="InterPro"/>
</dbReference>
<organism evidence="10 11">
    <name type="scientific">Trichogramma brassicae</name>
    <dbReference type="NCBI Taxonomy" id="86971"/>
    <lineage>
        <taxon>Eukaryota</taxon>
        <taxon>Metazoa</taxon>
        <taxon>Ecdysozoa</taxon>
        <taxon>Arthropoda</taxon>
        <taxon>Hexapoda</taxon>
        <taxon>Insecta</taxon>
        <taxon>Pterygota</taxon>
        <taxon>Neoptera</taxon>
        <taxon>Endopterygota</taxon>
        <taxon>Hymenoptera</taxon>
        <taxon>Apocrita</taxon>
        <taxon>Proctotrupomorpha</taxon>
        <taxon>Chalcidoidea</taxon>
        <taxon>Trichogrammatidae</taxon>
        <taxon>Trichogramma</taxon>
    </lineage>
</organism>
<dbReference type="GO" id="GO:0007165">
    <property type="term" value="P:signal transduction"/>
    <property type="evidence" value="ECO:0007669"/>
    <property type="project" value="UniProtKB-KW"/>
</dbReference>
<keyword evidence="5 9" id="KW-1133">Transmembrane helix</keyword>
<sequence>MAFNAWHNNDSLKTILEHIHANWEDLRDEQELRIFSERAAVSRLLNVVYALMVFYNIMIHTVSPLVPPAVDWFVGGNWSRPEKNLLEVEYLVLDPDEYYTLIYAHGAQAGFLVVFVIVTCDTFFMTITQHSCGMFMLLG</sequence>
<comment type="subcellular location">
    <subcellularLocation>
        <location evidence="1">Membrane</location>
        <topology evidence="1">Multi-pass membrane protein</topology>
    </subcellularLocation>
</comment>
<keyword evidence="4" id="KW-0552">Olfaction</keyword>
<proteinExistence type="predicted"/>
<keyword evidence="7" id="KW-0675">Receptor</keyword>
<name>A0A6H5IAB1_9HYME</name>
<keyword evidence="8" id="KW-0807">Transducer</keyword>
<gene>
    <name evidence="10" type="ORF">TBRA_LOCUS4057</name>
</gene>
<evidence type="ECO:0000256" key="2">
    <source>
        <dbReference type="ARBA" id="ARBA00022606"/>
    </source>
</evidence>
<protein>
    <recommendedName>
        <fullName evidence="12">Odorant receptor</fullName>
    </recommendedName>
</protein>
<dbReference type="EMBL" id="CADCXV010000666">
    <property type="protein sequence ID" value="CAB0032111.1"/>
    <property type="molecule type" value="Genomic_DNA"/>
</dbReference>
<feature type="non-terminal residue" evidence="10">
    <location>
        <position position="139"/>
    </location>
</feature>
<dbReference type="AlphaFoldDB" id="A0A6H5IAB1"/>
<dbReference type="OrthoDB" id="7696577at2759"/>
<keyword evidence="3 9" id="KW-0812">Transmembrane</keyword>
<feature type="transmembrane region" description="Helical" evidence="9">
    <location>
        <begin position="102"/>
        <end position="127"/>
    </location>
</feature>
<evidence type="ECO:0000256" key="4">
    <source>
        <dbReference type="ARBA" id="ARBA00022725"/>
    </source>
</evidence>
<evidence type="ECO:0000256" key="8">
    <source>
        <dbReference type="ARBA" id="ARBA00023224"/>
    </source>
</evidence>
<dbReference type="Pfam" id="PF02949">
    <property type="entry name" value="7tm_6"/>
    <property type="match status" value="1"/>
</dbReference>
<evidence type="ECO:0008006" key="12">
    <source>
        <dbReference type="Google" id="ProtNLM"/>
    </source>
</evidence>
<dbReference type="Proteomes" id="UP000479190">
    <property type="component" value="Unassembled WGS sequence"/>
</dbReference>
<evidence type="ECO:0000256" key="1">
    <source>
        <dbReference type="ARBA" id="ARBA00004141"/>
    </source>
</evidence>
<feature type="transmembrane region" description="Helical" evidence="9">
    <location>
        <begin position="44"/>
        <end position="63"/>
    </location>
</feature>
<keyword evidence="2" id="KW-0716">Sensory transduction</keyword>
<keyword evidence="6 9" id="KW-0472">Membrane</keyword>
<evidence type="ECO:0000256" key="6">
    <source>
        <dbReference type="ARBA" id="ARBA00023136"/>
    </source>
</evidence>
<dbReference type="GO" id="GO:0016020">
    <property type="term" value="C:membrane"/>
    <property type="evidence" value="ECO:0007669"/>
    <property type="project" value="UniProtKB-SubCell"/>
</dbReference>
<accession>A0A6H5IAB1</accession>
<dbReference type="InterPro" id="IPR004117">
    <property type="entry name" value="7tm6_olfct_rcpt"/>
</dbReference>
<keyword evidence="11" id="KW-1185">Reference proteome</keyword>
<evidence type="ECO:0000313" key="10">
    <source>
        <dbReference type="EMBL" id="CAB0032111.1"/>
    </source>
</evidence>
<evidence type="ECO:0000256" key="9">
    <source>
        <dbReference type="SAM" id="Phobius"/>
    </source>
</evidence>
<dbReference type="GO" id="GO:0004984">
    <property type="term" value="F:olfactory receptor activity"/>
    <property type="evidence" value="ECO:0007669"/>
    <property type="project" value="InterPro"/>
</dbReference>
<evidence type="ECO:0000256" key="7">
    <source>
        <dbReference type="ARBA" id="ARBA00023170"/>
    </source>
</evidence>
<evidence type="ECO:0000313" key="11">
    <source>
        <dbReference type="Proteomes" id="UP000479190"/>
    </source>
</evidence>
<reference evidence="10 11" key="1">
    <citation type="submission" date="2020-02" db="EMBL/GenBank/DDBJ databases">
        <authorList>
            <person name="Ferguson B K."/>
        </authorList>
    </citation>
    <scope>NUCLEOTIDE SEQUENCE [LARGE SCALE GENOMIC DNA]</scope>
</reference>
<evidence type="ECO:0000256" key="5">
    <source>
        <dbReference type="ARBA" id="ARBA00022989"/>
    </source>
</evidence>